<organism evidence="1 2">
    <name type="scientific">Spodoptera exigua</name>
    <name type="common">Beet armyworm</name>
    <name type="synonym">Noctua fulgens</name>
    <dbReference type="NCBI Taxonomy" id="7107"/>
    <lineage>
        <taxon>Eukaryota</taxon>
        <taxon>Metazoa</taxon>
        <taxon>Ecdysozoa</taxon>
        <taxon>Arthropoda</taxon>
        <taxon>Hexapoda</taxon>
        <taxon>Insecta</taxon>
        <taxon>Pterygota</taxon>
        <taxon>Neoptera</taxon>
        <taxon>Endopterygota</taxon>
        <taxon>Lepidoptera</taxon>
        <taxon>Glossata</taxon>
        <taxon>Ditrysia</taxon>
        <taxon>Noctuoidea</taxon>
        <taxon>Noctuidae</taxon>
        <taxon>Amphipyrinae</taxon>
        <taxon>Spodoptera</taxon>
    </lineage>
</organism>
<gene>
    <name evidence="1" type="ORF">HF086_002958</name>
</gene>
<dbReference type="Proteomes" id="UP000814243">
    <property type="component" value="Unassembled WGS sequence"/>
</dbReference>
<sequence length="246" mass="27416">MSHTSERASKLQAETTKLPIPCVSVSNLNIKDLCTKRSSIKGRITKYILRAWQDLFIHRSDFFTFLKNRADVLESVQVNKAERHNHNNSSKSEKCHAKAFAISAVPGGSAATCAFCGGSHRIYDCSSFLAKSVEDRQKEAARLKLCINCLRKGHSRRQCRLGPCTICKKYHNSLLHRQNKSQADNIANVQSFITETEVECRQDSSVGTNNVLNNMSLLTNDCVLLSTVLVDINNPVSQTHCSCTAR</sequence>
<dbReference type="AlphaFoldDB" id="A0A922SJV2"/>
<evidence type="ECO:0000313" key="1">
    <source>
        <dbReference type="EMBL" id="KAH9639813.1"/>
    </source>
</evidence>
<evidence type="ECO:0008006" key="3">
    <source>
        <dbReference type="Google" id="ProtNLM"/>
    </source>
</evidence>
<dbReference type="PANTHER" id="PTHR47331">
    <property type="entry name" value="PHD-TYPE DOMAIN-CONTAINING PROTEIN"/>
    <property type="match status" value="1"/>
</dbReference>
<protein>
    <recommendedName>
        <fullName evidence="3">CCHC-type domain-containing protein</fullName>
    </recommendedName>
</protein>
<evidence type="ECO:0000313" key="2">
    <source>
        <dbReference type="Proteomes" id="UP000814243"/>
    </source>
</evidence>
<proteinExistence type="predicted"/>
<dbReference type="PANTHER" id="PTHR47331:SF5">
    <property type="entry name" value="RIBONUCLEASE H"/>
    <property type="match status" value="1"/>
</dbReference>
<name>A0A922SJV2_SPOEX</name>
<reference evidence="1" key="1">
    <citation type="journal article" date="2021" name="G3 (Bethesda)">
        <title>Genome and transcriptome analysis of the beet armyworm Spodoptera exigua reveals targets for pest control. .</title>
        <authorList>
            <person name="Simon S."/>
            <person name="Breeschoten T."/>
            <person name="Jansen H.J."/>
            <person name="Dirks R.P."/>
            <person name="Schranz M.E."/>
            <person name="Ros V.I.D."/>
        </authorList>
    </citation>
    <scope>NUCLEOTIDE SEQUENCE</scope>
    <source>
        <strain evidence="1">TB_SE_WUR_2020</strain>
    </source>
</reference>
<comment type="caution">
    <text evidence="1">The sequence shown here is derived from an EMBL/GenBank/DDBJ whole genome shotgun (WGS) entry which is preliminary data.</text>
</comment>
<accession>A0A922SJV2</accession>
<dbReference type="EMBL" id="JACEFF010000305">
    <property type="protein sequence ID" value="KAH9639813.1"/>
    <property type="molecule type" value="Genomic_DNA"/>
</dbReference>